<keyword evidence="3 7" id="KW-0812">Transmembrane</keyword>
<keyword evidence="2" id="KW-1003">Cell membrane</keyword>
<evidence type="ECO:0000313" key="10">
    <source>
        <dbReference type="Proteomes" id="UP000321769"/>
    </source>
</evidence>
<evidence type="ECO:0000256" key="3">
    <source>
        <dbReference type="ARBA" id="ARBA00022692"/>
    </source>
</evidence>
<keyword evidence="4 7" id="KW-1133">Transmembrane helix</keyword>
<dbReference type="RefSeq" id="WP_146825831.1">
    <property type="nucleotide sequence ID" value="NZ_BAAAYQ010000001.1"/>
</dbReference>
<proteinExistence type="predicted"/>
<evidence type="ECO:0000256" key="1">
    <source>
        <dbReference type="ARBA" id="ARBA00004651"/>
    </source>
</evidence>
<dbReference type="AlphaFoldDB" id="A0A512HSR8"/>
<keyword evidence="10" id="KW-1185">Reference proteome</keyword>
<dbReference type="Proteomes" id="UP000321769">
    <property type="component" value="Unassembled WGS sequence"/>
</dbReference>
<dbReference type="Pfam" id="PF13396">
    <property type="entry name" value="PLDc_N"/>
    <property type="match status" value="1"/>
</dbReference>
<evidence type="ECO:0000256" key="2">
    <source>
        <dbReference type="ARBA" id="ARBA00022475"/>
    </source>
</evidence>
<organism evidence="9 10">
    <name type="scientific">Aeromicrobium flavum</name>
    <dbReference type="NCBI Taxonomy" id="416568"/>
    <lineage>
        <taxon>Bacteria</taxon>
        <taxon>Bacillati</taxon>
        <taxon>Actinomycetota</taxon>
        <taxon>Actinomycetes</taxon>
        <taxon>Propionibacteriales</taxon>
        <taxon>Nocardioidaceae</taxon>
        <taxon>Aeromicrobium</taxon>
    </lineage>
</organism>
<dbReference type="OrthoDB" id="3298527at2"/>
<feature type="transmembrane region" description="Helical" evidence="7">
    <location>
        <begin position="36"/>
        <end position="58"/>
    </location>
</feature>
<evidence type="ECO:0000256" key="7">
    <source>
        <dbReference type="SAM" id="Phobius"/>
    </source>
</evidence>
<evidence type="ECO:0000256" key="6">
    <source>
        <dbReference type="SAM" id="MobiDB-lite"/>
    </source>
</evidence>
<reference evidence="9 10" key="1">
    <citation type="submission" date="2019-07" db="EMBL/GenBank/DDBJ databases">
        <title>Whole genome shotgun sequence of Aeromicrobium flavum NBRC 107625.</title>
        <authorList>
            <person name="Hosoyama A."/>
            <person name="Uohara A."/>
            <person name="Ohji S."/>
            <person name="Ichikawa N."/>
        </authorList>
    </citation>
    <scope>NUCLEOTIDE SEQUENCE [LARGE SCALE GENOMIC DNA]</scope>
    <source>
        <strain evidence="9 10">NBRC 107625</strain>
    </source>
</reference>
<sequence>MGKVFLVLVAVVLTVYCLYDLVATPRDKVQHLPKWGWALLIALAPYAGALLWIVFGVTKGRSTGGPQRPGPPRPLGPDDDPDFLRGL</sequence>
<comment type="subcellular location">
    <subcellularLocation>
        <location evidence="1">Cell membrane</location>
        <topology evidence="1">Multi-pass membrane protein</topology>
    </subcellularLocation>
</comment>
<dbReference type="InterPro" id="IPR027379">
    <property type="entry name" value="CLS_N"/>
</dbReference>
<evidence type="ECO:0000259" key="8">
    <source>
        <dbReference type="Pfam" id="PF13396"/>
    </source>
</evidence>
<keyword evidence="5 7" id="KW-0472">Membrane</keyword>
<dbReference type="GO" id="GO:0005886">
    <property type="term" value="C:plasma membrane"/>
    <property type="evidence" value="ECO:0007669"/>
    <property type="project" value="UniProtKB-SubCell"/>
</dbReference>
<feature type="region of interest" description="Disordered" evidence="6">
    <location>
        <begin position="61"/>
        <end position="87"/>
    </location>
</feature>
<gene>
    <name evidence="9" type="ORF">AFL01nite_07620</name>
</gene>
<evidence type="ECO:0000256" key="5">
    <source>
        <dbReference type="ARBA" id="ARBA00023136"/>
    </source>
</evidence>
<dbReference type="EMBL" id="BJZQ01000002">
    <property type="protein sequence ID" value="GEO88435.1"/>
    <property type="molecule type" value="Genomic_DNA"/>
</dbReference>
<evidence type="ECO:0000313" key="9">
    <source>
        <dbReference type="EMBL" id="GEO88435.1"/>
    </source>
</evidence>
<name>A0A512HSR8_9ACTN</name>
<evidence type="ECO:0000256" key="4">
    <source>
        <dbReference type="ARBA" id="ARBA00022989"/>
    </source>
</evidence>
<protein>
    <recommendedName>
        <fullName evidence="8">Cardiolipin synthase N-terminal domain-containing protein</fullName>
    </recommendedName>
</protein>
<feature type="domain" description="Cardiolipin synthase N-terminal" evidence="8">
    <location>
        <begin position="12"/>
        <end position="56"/>
    </location>
</feature>
<comment type="caution">
    <text evidence="9">The sequence shown here is derived from an EMBL/GenBank/DDBJ whole genome shotgun (WGS) entry which is preliminary data.</text>
</comment>
<accession>A0A512HSR8</accession>